<organism evidence="1 2">
    <name type="scientific">Catenisphaera adipataccumulans</name>
    <dbReference type="NCBI Taxonomy" id="700500"/>
    <lineage>
        <taxon>Bacteria</taxon>
        <taxon>Bacillati</taxon>
        <taxon>Bacillota</taxon>
        <taxon>Erysipelotrichia</taxon>
        <taxon>Erysipelotrichales</taxon>
        <taxon>Erysipelotrichaceae</taxon>
        <taxon>Catenisphaera</taxon>
    </lineage>
</organism>
<accession>A0A7W8CXM4</accession>
<dbReference type="Proteomes" id="UP000539953">
    <property type="component" value="Unassembled WGS sequence"/>
</dbReference>
<proteinExistence type="predicted"/>
<gene>
    <name evidence="1" type="ORF">HNQ47_001515</name>
</gene>
<protein>
    <submittedName>
        <fullName evidence="1">Uncharacterized protein</fullName>
    </submittedName>
</protein>
<dbReference type="RefSeq" id="WP_183328784.1">
    <property type="nucleotide sequence ID" value="NZ_JACHHK010000005.1"/>
</dbReference>
<evidence type="ECO:0000313" key="1">
    <source>
        <dbReference type="EMBL" id="MBB5183493.1"/>
    </source>
</evidence>
<name>A0A7W8CXM4_9FIRM</name>
<evidence type="ECO:0000313" key="2">
    <source>
        <dbReference type="Proteomes" id="UP000539953"/>
    </source>
</evidence>
<comment type="caution">
    <text evidence="1">The sequence shown here is derived from an EMBL/GenBank/DDBJ whole genome shotgun (WGS) entry which is preliminary data.</text>
</comment>
<dbReference type="EMBL" id="JACHHK010000005">
    <property type="protein sequence ID" value="MBB5183493.1"/>
    <property type="molecule type" value="Genomic_DNA"/>
</dbReference>
<keyword evidence="2" id="KW-1185">Reference proteome</keyword>
<reference evidence="1 2" key="1">
    <citation type="submission" date="2020-08" db="EMBL/GenBank/DDBJ databases">
        <title>Genomic Encyclopedia of Type Strains, Phase IV (KMG-IV): sequencing the most valuable type-strain genomes for metagenomic binning, comparative biology and taxonomic classification.</title>
        <authorList>
            <person name="Goeker M."/>
        </authorList>
    </citation>
    <scope>NUCLEOTIDE SEQUENCE [LARGE SCALE GENOMIC DNA]</scope>
    <source>
        <strain evidence="1 2">DSM 25799</strain>
    </source>
</reference>
<dbReference type="AlphaFoldDB" id="A0A7W8CXM4"/>
<sequence length="85" mass="10171">MKYSVSEILPYLDEGETAVETENRMIVRKVKDKISLYQDHWHTKIPAEDFLTLYAQSSFILYDAEDTGISEEKDEEYYAWRRRSQ</sequence>